<protein>
    <submittedName>
        <fullName evidence="2">Tfp pilus assembly protein PilN</fullName>
    </submittedName>
</protein>
<evidence type="ECO:0000313" key="3">
    <source>
        <dbReference type="Proteomes" id="UP001185028"/>
    </source>
</evidence>
<reference evidence="2 3" key="1">
    <citation type="submission" date="2023-07" db="EMBL/GenBank/DDBJ databases">
        <title>Genomic Encyclopedia of Type Strains, Phase IV (KMG-IV): sequencing the most valuable type-strain genomes for metagenomic binning, comparative biology and taxonomic classification.</title>
        <authorList>
            <person name="Goeker M."/>
        </authorList>
    </citation>
    <scope>NUCLEOTIDE SEQUENCE [LARGE SCALE GENOMIC DNA]</scope>
    <source>
        <strain evidence="2 3">DSM 22170</strain>
    </source>
</reference>
<feature type="transmembrane region" description="Helical" evidence="1">
    <location>
        <begin position="85"/>
        <end position="112"/>
    </location>
</feature>
<dbReference type="RefSeq" id="WP_188774443.1">
    <property type="nucleotide sequence ID" value="NZ_BMMB01000002.1"/>
</dbReference>
<keyword evidence="1" id="KW-0812">Transmembrane</keyword>
<keyword evidence="1" id="KW-1133">Transmembrane helix</keyword>
<gene>
    <name evidence="2" type="ORF">JOC58_002710</name>
</gene>
<dbReference type="EMBL" id="JAVDQH010000010">
    <property type="protein sequence ID" value="MDR6244813.1"/>
    <property type="molecule type" value="Genomic_DNA"/>
</dbReference>
<keyword evidence="1" id="KW-0472">Membrane</keyword>
<accession>A0ABU1IZZ8</accession>
<evidence type="ECO:0000256" key="1">
    <source>
        <dbReference type="SAM" id="Phobius"/>
    </source>
</evidence>
<name>A0ABU1IZZ8_9BACL</name>
<sequence length="115" mass="12960">MAVKSGKWSTIIKGYYVLMAVLVVGLVTAKQRWLEQGAASTAAGWIFYGVVLVGVLIIVPALVLLWLWLRRWMERYGVERQLRMILLIVTVPMMLVIGYMLELVFIMLFIGLGGS</sequence>
<organism evidence="2 3">
    <name type="scientific">Paenibacillus hunanensis</name>
    <dbReference type="NCBI Taxonomy" id="539262"/>
    <lineage>
        <taxon>Bacteria</taxon>
        <taxon>Bacillati</taxon>
        <taxon>Bacillota</taxon>
        <taxon>Bacilli</taxon>
        <taxon>Bacillales</taxon>
        <taxon>Paenibacillaceae</taxon>
        <taxon>Paenibacillus</taxon>
    </lineage>
</organism>
<comment type="caution">
    <text evidence="2">The sequence shown here is derived from an EMBL/GenBank/DDBJ whole genome shotgun (WGS) entry which is preliminary data.</text>
</comment>
<feature type="transmembrane region" description="Helical" evidence="1">
    <location>
        <begin position="45"/>
        <end position="69"/>
    </location>
</feature>
<proteinExistence type="predicted"/>
<dbReference type="Proteomes" id="UP001185028">
    <property type="component" value="Unassembled WGS sequence"/>
</dbReference>
<keyword evidence="3" id="KW-1185">Reference proteome</keyword>
<feature type="transmembrane region" description="Helical" evidence="1">
    <location>
        <begin position="12"/>
        <end position="33"/>
    </location>
</feature>
<evidence type="ECO:0000313" key="2">
    <source>
        <dbReference type="EMBL" id="MDR6244813.1"/>
    </source>
</evidence>